<dbReference type="InterPro" id="IPR025758">
    <property type="entry name" value="Fic/DOC_N"/>
</dbReference>
<dbReference type="Gene3D" id="1.10.3290.10">
    <property type="entry name" value="Fido-like domain"/>
    <property type="match status" value="1"/>
</dbReference>
<feature type="binding site" evidence="1">
    <location>
        <position position="205"/>
    </location>
    <ligand>
        <name>ATP</name>
        <dbReference type="ChEBI" id="CHEBI:30616"/>
    </ligand>
</feature>
<keyword evidence="6" id="KW-1185">Reference proteome</keyword>
<feature type="binding site" evidence="1">
    <location>
        <begin position="210"/>
        <end position="216"/>
    </location>
    <ligand>
        <name>ATP</name>
        <dbReference type="ChEBI" id="CHEBI:30616"/>
    </ligand>
</feature>
<dbReference type="EMBL" id="SRHE01000081">
    <property type="protein sequence ID" value="TWW10730.1"/>
    <property type="molecule type" value="Genomic_DNA"/>
</dbReference>
<reference evidence="5 6" key="1">
    <citation type="submission" date="2019-08" db="EMBL/GenBank/DDBJ databases">
        <title>100 year-old enigma solved: identification of Planctomyces bekefii, the type genus and species of the phylum Planctomycetes.</title>
        <authorList>
            <person name="Svetlana D.N."/>
            <person name="Overmann J."/>
        </authorList>
    </citation>
    <scope>NUCLEOTIDE SEQUENCE [LARGE SCALE GENOMIC DNA]</scope>
    <source>
        <strain evidence="5">Phe10_nw2017</strain>
    </source>
</reference>
<dbReference type="Pfam" id="PF13784">
    <property type="entry name" value="Fic_N"/>
    <property type="match status" value="1"/>
</dbReference>
<evidence type="ECO:0000259" key="4">
    <source>
        <dbReference type="PROSITE" id="PS51459"/>
    </source>
</evidence>
<comment type="caution">
    <text evidence="5">The sequence shown here is derived from an EMBL/GenBank/DDBJ whole genome shotgun (WGS) entry which is preliminary data.</text>
</comment>
<name>A0A5C6M7A7_9PLAN</name>
<feature type="binding site" evidence="1">
    <location>
        <position position="69"/>
    </location>
    <ligand>
        <name>ATP</name>
        <dbReference type="ChEBI" id="CHEBI:30616"/>
    </ligand>
</feature>
<keyword evidence="1" id="KW-0067">ATP-binding</keyword>
<proteinExistence type="predicted"/>
<evidence type="ECO:0000256" key="1">
    <source>
        <dbReference type="PIRSR" id="PIRSR038925-1"/>
    </source>
</evidence>
<feature type="binding site" evidence="1">
    <location>
        <position position="247"/>
    </location>
    <ligand>
        <name>ATP</name>
        <dbReference type="ChEBI" id="CHEBI:30616"/>
    </ligand>
</feature>
<feature type="binding site" evidence="3">
    <location>
        <begin position="209"/>
        <end position="216"/>
    </location>
    <ligand>
        <name>ATP</name>
        <dbReference type="ChEBI" id="CHEBI:30616"/>
    </ligand>
</feature>
<dbReference type="PANTHER" id="PTHR13504">
    <property type="entry name" value="FIDO DOMAIN-CONTAINING PROTEIN DDB_G0283145"/>
    <property type="match status" value="1"/>
</dbReference>
<dbReference type="PROSITE" id="PS51459">
    <property type="entry name" value="FIDO"/>
    <property type="match status" value="1"/>
</dbReference>
<evidence type="ECO:0000256" key="2">
    <source>
        <dbReference type="PIRSR" id="PIRSR640198-1"/>
    </source>
</evidence>
<dbReference type="InterPro" id="IPR003812">
    <property type="entry name" value="Fido"/>
</dbReference>
<dbReference type="PIRSF" id="PIRSF038925">
    <property type="entry name" value="AMP-prot_trans"/>
    <property type="match status" value="1"/>
</dbReference>
<dbReference type="InterPro" id="IPR026287">
    <property type="entry name" value="SoFic-like"/>
</dbReference>
<sequence length="374" mass="42506">MELNFDHAVSYHDGAFPPSTVDYPRIIQELLQANDALARYDQALVHLHNRELFLAPLRNQEAVLSSRMEGTISTVDEILEYESDDEDSGVIENVRSDVVETILYRRALNFAQAEMESGRPMSNHLLRSMHQLLLPLGRGAAKSPGAFRNEQNYIGDERTGIISFIPISPEQLNEGFDRLFAYIEKNTHPALIRTAFAHVEFEALHPFKDGNGRIGRMLITLMLWSSGIISSPHFYISRYMEENKAAYIAHMRAVSAEHDWTGWLVFFLEAVKQQAEYNLDAMNRIRQLYENMKSVFSEITGSRYAISLLDAIFTMPVFRNQQICKRSGIPPATVNRLTNALLADGRNLLKTARPASGRRAAVYSFEPLLELIRV</sequence>
<dbReference type="Proteomes" id="UP000321083">
    <property type="component" value="Unassembled WGS sequence"/>
</dbReference>
<organism evidence="5 6">
    <name type="scientific">Planctomyces bekefii</name>
    <dbReference type="NCBI Taxonomy" id="1653850"/>
    <lineage>
        <taxon>Bacteria</taxon>
        <taxon>Pseudomonadati</taxon>
        <taxon>Planctomycetota</taxon>
        <taxon>Planctomycetia</taxon>
        <taxon>Planctomycetales</taxon>
        <taxon>Planctomycetaceae</taxon>
        <taxon>Planctomyces</taxon>
    </lineage>
</organism>
<evidence type="ECO:0000313" key="6">
    <source>
        <dbReference type="Proteomes" id="UP000321083"/>
    </source>
</evidence>
<dbReference type="InterPro" id="IPR036597">
    <property type="entry name" value="Fido-like_dom_sf"/>
</dbReference>
<feature type="domain" description="Fido" evidence="4">
    <location>
        <begin position="121"/>
        <end position="269"/>
    </location>
</feature>
<keyword evidence="1" id="KW-0547">Nucleotide-binding</keyword>
<reference evidence="5 6" key="2">
    <citation type="submission" date="2019-08" db="EMBL/GenBank/DDBJ databases">
        <authorList>
            <person name="Henke P."/>
        </authorList>
    </citation>
    <scope>NUCLEOTIDE SEQUENCE [LARGE SCALE GENOMIC DNA]</scope>
    <source>
        <strain evidence="5">Phe10_nw2017</strain>
    </source>
</reference>
<dbReference type="Pfam" id="PF02661">
    <property type="entry name" value="Fic"/>
    <property type="match status" value="1"/>
</dbReference>
<protein>
    <submittedName>
        <fullName evidence="5">Fic family protein</fullName>
    </submittedName>
</protein>
<dbReference type="PANTHER" id="PTHR13504:SF38">
    <property type="entry name" value="FIDO DOMAIN-CONTAINING PROTEIN"/>
    <property type="match status" value="1"/>
</dbReference>
<gene>
    <name evidence="5" type="ORF">E3A20_06240</name>
</gene>
<evidence type="ECO:0000256" key="3">
    <source>
        <dbReference type="PIRSR" id="PIRSR640198-2"/>
    </source>
</evidence>
<dbReference type="GO" id="GO:0005524">
    <property type="term" value="F:ATP binding"/>
    <property type="evidence" value="ECO:0007669"/>
    <property type="project" value="UniProtKB-KW"/>
</dbReference>
<dbReference type="InterPro" id="IPR040198">
    <property type="entry name" value="Fido_containing"/>
</dbReference>
<dbReference type="SUPFAM" id="SSF140931">
    <property type="entry name" value="Fic-like"/>
    <property type="match status" value="1"/>
</dbReference>
<evidence type="ECO:0000313" key="5">
    <source>
        <dbReference type="EMBL" id="TWW10730.1"/>
    </source>
</evidence>
<feature type="active site" evidence="2">
    <location>
        <position position="205"/>
    </location>
</feature>
<dbReference type="AlphaFoldDB" id="A0A5C6M7A7"/>
<accession>A0A5C6M7A7</accession>